<dbReference type="Gene3D" id="1.25.40.10">
    <property type="entry name" value="Tetratricopeptide repeat domain"/>
    <property type="match status" value="1"/>
</dbReference>
<dbReference type="AlphaFoldDB" id="A0A9N9DL47"/>
<dbReference type="InterPro" id="IPR006597">
    <property type="entry name" value="Sel1-like"/>
</dbReference>
<proteinExistence type="inferred from homology"/>
<reference evidence="2" key="1">
    <citation type="submission" date="2021-06" db="EMBL/GenBank/DDBJ databases">
        <authorList>
            <person name="Kallberg Y."/>
            <person name="Tangrot J."/>
            <person name="Rosling A."/>
        </authorList>
    </citation>
    <scope>NUCLEOTIDE SEQUENCE</scope>
    <source>
        <strain evidence="2">MT106</strain>
    </source>
</reference>
<evidence type="ECO:0000313" key="2">
    <source>
        <dbReference type="EMBL" id="CAG8639771.1"/>
    </source>
</evidence>
<organism evidence="2 3">
    <name type="scientific">Ambispora gerdemannii</name>
    <dbReference type="NCBI Taxonomy" id="144530"/>
    <lineage>
        <taxon>Eukaryota</taxon>
        <taxon>Fungi</taxon>
        <taxon>Fungi incertae sedis</taxon>
        <taxon>Mucoromycota</taxon>
        <taxon>Glomeromycotina</taxon>
        <taxon>Glomeromycetes</taxon>
        <taxon>Archaeosporales</taxon>
        <taxon>Ambisporaceae</taxon>
        <taxon>Ambispora</taxon>
    </lineage>
</organism>
<accession>A0A9N9DL47</accession>
<comment type="similarity">
    <text evidence="1">Belongs to the sel-1 family.</text>
</comment>
<evidence type="ECO:0000256" key="1">
    <source>
        <dbReference type="ARBA" id="ARBA00038101"/>
    </source>
</evidence>
<dbReference type="SUPFAM" id="SSF81901">
    <property type="entry name" value="HCP-like"/>
    <property type="match status" value="1"/>
</dbReference>
<gene>
    <name evidence="2" type="ORF">AGERDE_LOCUS10920</name>
</gene>
<dbReference type="EMBL" id="CAJVPL010003871">
    <property type="protein sequence ID" value="CAG8639771.1"/>
    <property type="molecule type" value="Genomic_DNA"/>
</dbReference>
<evidence type="ECO:0000313" key="3">
    <source>
        <dbReference type="Proteomes" id="UP000789831"/>
    </source>
</evidence>
<name>A0A9N9DL47_9GLOM</name>
<dbReference type="Proteomes" id="UP000789831">
    <property type="component" value="Unassembled WGS sequence"/>
</dbReference>
<dbReference type="PANTHER" id="PTHR11102:SF160">
    <property type="entry name" value="ERAD-ASSOCIATED E3 UBIQUITIN-PROTEIN LIGASE COMPONENT HRD3"/>
    <property type="match status" value="1"/>
</dbReference>
<dbReference type="OrthoDB" id="2384430at2759"/>
<comment type="caution">
    <text evidence="2">The sequence shown here is derived from an EMBL/GenBank/DDBJ whole genome shotgun (WGS) entry which is preliminary data.</text>
</comment>
<protein>
    <submittedName>
        <fullName evidence="2">2483_t:CDS:1</fullName>
    </submittedName>
</protein>
<dbReference type="Pfam" id="PF08238">
    <property type="entry name" value="Sel1"/>
    <property type="match status" value="4"/>
</dbReference>
<dbReference type="SMART" id="SM00671">
    <property type="entry name" value="SEL1"/>
    <property type="match status" value="4"/>
</dbReference>
<keyword evidence="3" id="KW-1185">Reference proteome</keyword>
<dbReference type="PANTHER" id="PTHR11102">
    <property type="entry name" value="SEL-1-LIKE PROTEIN"/>
    <property type="match status" value="1"/>
</dbReference>
<dbReference type="InterPro" id="IPR011990">
    <property type="entry name" value="TPR-like_helical_dom_sf"/>
</dbReference>
<dbReference type="InterPro" id="IPR050767">
    <property type="entry name" value="Sel1_AlgK"/>
</dbReference>
<sequence length="249" mass="28709">MLTRPLLSQINNIKENIFEQIIEVINNTSYERTLLWFTEDTRRKFTAAVTDSERRDLWRYLRKLDKKIPAPQLLSPRTTSPQTANDFLIIGCCLQNGIGAPRDQSLAIRYYEKAAHAGNSYAQFIIGHLHSWRSRDEFFCSFQKNDCEAFKWYKLSAESGNRGAQFMLAVHYGAGIGVKKDKSKAFYWINAALRNGHPRAMSVLGKYYGNGIGTERDMHQAIRVYIQSIRDGDFFSALNLEVAFRKNYN</sequence>